<evidence type="ECO:0000259" key="3">
    <source>
        <dbReference type="Pfam" id="PF01182"/>
    </source>
</evidence>
<dbReference type="GO" id="GO:0005975">
    <property type="term" value="P:carbohydrate metabolic process"/>
    <property type="evidence" value="ECO:0007669"/>
    <property type="project" value="InterPro"/>
</dbReference>
<dbReference type="InterPro" id="IPR006148">
    <property type="entry name" value="Glc/Gal-6P_isomerase"/>
</dbReference>
<feature type="domain" description="Glucosamine/galactosamine-6-phosphate isomerase" evidence="3">
    <location>
        <begin position="29"/>
        <end position="85"/>
    </location>
</feature>
<evidence type="ECO:0000256" key="2">
    <source>
        <dbReference type="ARBA" id="ARBA00023277"/>
    </source>
</evidence>
<reference evidence="4" key="1">
    <citation type="journal article" date="2021" name="PeerJ">
        <title>Extensive microbial diversity within the chicken gut microbiome revealed by metagenomics and culture.</title>
        <authorList>
            <person name="Gilroy R."/>
            <person name="Ravi A."/>
            <person name="Getino M."/>
            <person name="Pursley I."/>
            <person name="Horton D.L."/>
            <person name="Alikhan N.F."/>
            <person name="Baker D."/>
            <person name="Gharbi K."/>
            <person name="Hall N."/>
            <person name="Watson M."/>
            <person name="Adriaenssens E.M."/>
            <person name="Foster-Nyarko E."/>
            <person name="Jarju S."/>
            <person name="Secka A."/>
            <person name="Antonio M."/>
            <person name="Oren A."/>
            <person name="Chaudhuri R.R."/>
            <person name="La Ragione R."/>
            <person name="Hildebrand F."/>
            <person name="Pallen M.J."/>
        </authorList>
    </citation>
    <scope>NUCLEOTIDE SEQUENCE</scope>
    <source>
        <strain evidence="4">ChiGjej1B1-98</strain>
    </source>
</reference>
<evidence type="ECO:0000313" key="5">
    <source>
        <dbReference type="Proteomes" id="UP000824005"/>
    </source>
</evidence>
<keyword evidence="1 4" id="KW-0378">Hydrolase</keyword>
<feature type="non-terminal residue" evidence="4">
    <location>
        <position position="1"/>
    </location>
</feature>
<dbReference type="EC" id="3.1.1.31" evidence="4"/>
<dbReference type="GO" id="GO:0006043">
    <property type="term" value="P:glucosamine catabolic process"/>
    <property type="evidence" value="ECO:0007669"/>
    <property type="project" value="TreeGrafter"/>
</dbReference>
<dbReference type="EMBL" id="DXDC01000109">
    <property type="protein sequence ID" value="HIY65355.1"/>
    <property type="molecule type" value="Genomic_DNA"/>
</dbReference>
<dbReference type="PANTHER" id="PTHR11280:SF5">
    <property type="entry name" value="GLUCOSAMINE-6-PHOSPHATE ISOMERASE"/>
    <property type="match status" value="1"/>
</dbReference>
<keyword evidence="2" id="KW-0119">Carbohydrate metabolism</keyword>
<gene>
    <name evidence="4" type="ORF">H9830_03660</name>
</gene>
<evidence type="ECO:0000256" key="1">
    <source>
        <dbReference type="ARBA" id="ARBA00022801"/>
    </source>
</evidence>
<dbReference type="GO" id="GO:0006046">
    <property type="term" value="P:N-acetylglucosamine catabolic process"/>
    <property type="evidence" value="ECO:0007669"/>
    <property type="project" value="TreeGrafter"/>
</dbReference>
<dbReference type="InterPro" id="IPR004547">
    <property type="entry name" value="Glucosamine6P_isomerase"/>
</dbReference>
<reference evidence="4" key="2">
    <citation type="submission" date="2021-04" db="EMBL/GenBank/DDBJ databases">
        <authorList>
            <person name="Gilroy R."/>
        </authorList>
    </citation>
    <scope>NUCLEOTIDE SEQUENCE</scope>
    <source>
        <strain evidence="4">ChiGjej1B1-98</strain>
    </source>
</reference>
<protein>
    <submittedName>
        <fullName evidence="4">6-phosphogluconolactonase</fullName>
        <ecNumber evidence="4">3.1.1.31</ecNumber>
    </submittedName>
</protein>
<accession>A0A9D1YUM6</accession>
<dbReference type="GO" id="GO:0017057">
    <property type="term" value="F:6-phosphogluconolactonase activity"/>
    <property type="evidence" value="ECO:0007669"/>
    <property type="project" value="UniProtKB-EC"/>
</dbReference>
<dbReference type="InterPro" id="IPR037171">
    <property type="entry name" value="NagB/RpiA_transferase-like"/>
</dbReference>
<comment type="caution">
    <text evidence="4">The sequence shown here is derived from an EMBL/GenBank/DDBJ whole genome shotgun (WGS) entry which is preliminary data.</text>
</comment>
<dbReference type="GO" id="GO:0004342">
    <property type="term" value="F:glucosamine-6-phosphate deaminase activity"/>
    <property type="evidence" value="ECO:0007669"/>
    <property type="project" value="InterPro"/>
</dbReference>
<sequence>FNEPGSSLASRTRIKALAQQTRQDNARFFDRVDDVPTHAVTQGIGTILDARHLVLLAFGSQKAAVLAQALEGPVTARCPASAVQLHPDVTVVADTAAAAKLELVEYYEHSWAHNEQGLRFR</sequence>
<evidence type="ECO:0000313" key="4">
    <source>
        <dbReference type="EMBL" id="HIY65355.1"/>
    </source>
</evidence>
<dbReference type="Pfam" id="PF01182">
    <property type="entry name" value="Glucosamine_iso"/>
    <property type="match status" value="1"/>
</dbReference>
<dbReference type="Proteomes" id="UP000824005">
    <property type="component" value="Unassembled WGS sequence"/>
</dbReference>
<dbReference type="GO" id="GO:0042802">
    <property type="term" value="F:identical protein binding"/>
    <property type="evidence" value="ECO:0007669"/>
    <property type="project" value="TreeGrafter"/>
</dbReference>
<proteinExistence type="predicted"/>
<dbReference type="GO" id="GO:0005737">
    <property type="term" value="C:cytoplasm"/>
    <property type="evidence" value="ECO:0007669"/>
    <property type="project" value="TreeGrafter"/>
</dbReference>
<dbReference type="GO" id="GO:0019262">
    <property type="term" value="P:N-acetylneuraminate catabolic process"/>
    <property type="evidence" value="ECO:0007669"/>
    <property type="project" value="TreeGrafter"/>
</dbReference>
<dbReference type="PANTHER" id="PTHR11280">
    <property type="entry name" value="GLUCOSAMINE-6-PHOSPHATE ISOMERASE"/>
    <property type="match status" value="1"/>
</dbReference>
<dbReference type="SUPFAM" id="SSF100950">
    <property type="entry name" value="NagB/RpiA/CoA transferase-like"/>
    <property type="match status" value="1"/>
</dbReference>
<dbReference type="Gene3D" id="3.40.50.1360">
    <property type="match status" value="1"/>
</dbReference>
<dbReference type="AlphaFoldDB" id="A0A9D1YUM6"/>
<organism evidence="4 5">
    <name type="scientific">Candidatus Agrococcus pullicola</name>
    <dbReference type="NCBI Taxonomy" id="2838429"/>
    <lineage>
        <taxon>Bacteria</taxon>
        <taxon>Bacillati</taxon>
        <taxon>Actinomycetota</taxon>
        <taxon>Actinomycetes</taxon>
        <taxon>Micrococcales</taxon>
        <taxon>Microbacteriaceae</taxon>
        <taxon>Agrococcus</taxon>
    </lineage>
</organism>
<name>A0A9D1YUM6_9MICO</name>